<protein>
    <submittedName>
        <fullName evidence="1">Uncharacterized protein</fullName>
    </submittedName>
</protein>
<dbReference type="EMBL" id="JARFPK010000029">
    <property type="protein sequence ID" value="MDF0591166.1"/>
    <property type="molecule type" value="Genomic_DNA"/>
</dbReference>
<comment type="caution">
    <text evidence="1">The sequence shown here is derived from an EMBL/GenBank/DDBJ whole genome shotgun (WGS) entry which is preliminary data.</text>
</comment>
<accession>A0ABT5X8Y5</accession>
<dbReference type="Proteomes" id="UP001220010">
    <property type="component" value="Unassembled WGS sequence"/>
</dbReference>
<keyword evidence="2" id="KW-1185">Reference proteome</keyword>
<evidence type="ECO:0000313" key="2">
    <source>
        <dbReference type="Proteomes" id="UP001220010"/>
    </source>
</evidence>
<gene>
    <name evidence="1" type="ORF">P0O15_08295</name>
</gene>
<dbReference type="RefSeq" id="WP_316966907.1">
    <property type="nucleotide sequence ID" value="NZ_JARFPK010000029.1"/>
</dbReference>
<evidence type="ECO:0000313" key="1">
    <source>
        <dbReference type="EMBL" id="MDF0591166.1"/>
    </source>
</evidence>
<reference evidence="1 2" key="1">
    <citation type="submission" date="2023-03" db="EMBL/GenBank/DDBJ databases">
        <title>WGS of Methanotrichaceae archaeon Mx.</title>
        <authorList>
            <person name="Sorokin D.Y."/>
            <person name="Merkel A.Y."/>
        </authorList>
    </citation>
    <scope>NUCLEOTIDE SEQUENCE [LARGE SCALE GENOMIC DNA]</scope>
    <source>
        <strain evidence="1 2">Mx</strain>
    </source>
</reference>
<sequence>MPRRVISHQDLIESVHSATSAPFESIYPTDRSYLALSLGEVWEVVQSFGPGSLNGGKDDPDHQARRLWYAFKETDSRYACGMVRLSRPLSRDLVGVLTVDDLLAEGSGSCGRLDDCVITDDLAEYAEEVGMRFGVDPRNGGVESRDLRGGIEMTLIDPQTKEVFKRGDGGTFGAGEWRVSEIRAVAVWF</sequence>
<name>A0ABT5X8Y5_9EURY</name>
<organism evidence="1 2">
    <name type="scientific">Candidatus Methanocrinis natronophilus</name>
    <dbReference type="NCBI Taxonomy" id="3033396"/>
    <lineage>
        <taxon>Archaea</taxon>
        <taxon>Methanobacteriati</taxon>
        <taxon>Methanobacteriota</taxon>
        <taxon>Stenosarchaea group</taxon>
        <taxon>Methanomicrobia</taxon>
        <taxon>Methanotrichales</taxon>
        <taxon>Methanotrichaceae</taxon>
        <taxon>Methanocrinis</taxon>
    </lineage>
</organism>
<proteinExistence type="predicted"/>